<dbReference type="AlphaFoldDB" id="A0A6M4H6T8"/>
<feature type="chain" id="PRO_5027052381" description="DUF3617 domain-containing protein" evidence="1">
    <location>
        <begin position="35"/>
        <end position="174"/>
    </location>
</feature>
<evidence type="ECO:0000313" key="2">
    <source>
        <dbReference type="EMBL" id="QJR14905.1"/>
    </source>
</evidence>
<gene>
    <name evidence="2" type="ORF">DSM104440_01720</name>
</gene>
<feature type="signal peptide" evidence="1">
    <location>
        <begin position="1"/>
        <end position="34"/>
    </location>
</feature>
<dbReference type="InParanoid" id="A0A6M4H6T8"/>
<keyword evidence="1" id="KW-0732">Signal</keyword>
<reference evidence="2 3" key="1">
    <citation type="submission" date="2020-04" db="EMBL/GenBank/DDBJ databases">
        <title>Usitatibacter rugosus gen. nov., sp. nov. and Usitatibacter palustris sp. nov., novel members of Usitatibacteraceae fam. nov. within the order Nitrosomonadales isolated from soil.</title>
        <authorList>
            <person name="Huber K.J."/>
            <person name="Neumann-Schaal M."/>
            <person name="Geppert A."/>
            <person name="Luckner M."/>
            <person name="Wanner G."/>
            <person name="Overmann J."/>
        </authorList>
    </citation>
    <scope>NUCLEOTIDE SEQUENCE [LARGE SCALE GENOMIC DNA]</scope>
    <source>
        <strain evidence="2 3">Swamp67</strain>
    </source>
</reference>
<keyword evidence="3" id="KW-1185">Reference proteome</keyword>
<sequence length="174" mass="18952">MLSAFTVMDIGVFMRYATLALATLFAATATASFAQNPWAGLKGKVKEGQWEYKMQMEMSEPPPGMPPGFKMPEQTFQQCLTAKDIEGGGVGQKEGKMPEGCEIKDMKMTGSGGSWRMECTKSPKMTADVVMTTTDSGFTMKQDMAMDQGGKMMKMKNTMTGKYLGPCTDAGKKK</sequence>
<evidence type="ECO:0000256" key="1">
    <source>
        <dbReference type="SAM" id="SignalP"/>
    </source>
</evidence>
<dbReference type="Pfam" id="PF12276">
    <property type="entry name" value="DUF3617"/>
    <property type="match status" value="1"/>
</dbReference>
<dbReference type="KEGG" id="upl:DSM104440_01720"/>
<proteinExistence type="predicted"/>
<name>A0A6M4H6T8_9PROT</name>
<accession>A0A6M4H6T8</accession>
<evidence type="ECO:0000313" key="3">
    <source>
        <dbReference type="Proteomes" id="UP000503096"/>
    </source>
</evidence>
<dbReference type="EMBL" id="CP053073">
    <property type="protein sequence ID" value="QJR14905.1"/>
    <property type="molecule type" value="Genomic_DNA"/>
</dbReference>
<dbReference type="InterPro" id="IPR022061">
    <property type="entry name" value="DUF3617"/>
</dbReference>
<organism evidence="2 3">
    <name type="scientific">Usitatibacter palustris</name>
    <dbReference type="NCBI Taxonomy" id="2732487"/>
    <lineage>
        <taxon>Bacteria</taxon>
        <taxon>Pseudomonadati</taxon>
        <taxon>Pseudomonadota</taxon>
        <taxon>Betaproteobacteria</taxon>
        <taxon>Nitrosomonadales</taxon>
        <taxon>Usitatibacteraceae</taxon>
        <taxon>Usitatibacter</taxon>
    </lineage>
</organism>
<dbReference type="Proteomes" id="UP000503096">
    <property type="component" value="Chromosome"/>
</dbReference>
<evidence type="ECO:0008006" key="4">
    <source>
        <dbReference type="Google" id="ProtNLM"/>
    </source>
</evidence>
<protein>
    <recommendedName>
        <fullName evidence="4">DUF3617 domain-containing protein</fullName>
    </recommendedName>
</protein>